<dbReference type="EMBL" id="JALHLE010000008">
    <property type="protein sequence ID" value="MCJ2178383.1"/>
    <property type="molecule type" value="Genomic_DNA"/>
</dbReference>
<name>A0ABT0B0G5_9SPHN</name>
<comment type="subcellular location">
    <subcellularLocation>
        <location evidence="1">Membrane</location>
    </subcellularLocation>
</comment>
<dbReference type="RefSeq" id="WP_243992385.1">
    <property type="nucleotide sequence ID" value="NZ_JALHLE010000008.1"/>
</dbReference>
<evidence type="ECO:0000259" key="4">
    <source>
        <dbReference type="Pfam" id="PF01103"/>
    </source>
</evidence>
<feature type="signal peptide" evidence="3">
    <location>
        <begin position="1"/>
        <end position="26"/>
    </location>
</feature>
<evidence type="ECO:0000313" key="6">
    <source>
        <dbReference type="Proteomes" id="UP001162880"/>
    </source>
</evidence>
<proteinExistence type="predicted"/>
<sequence>MRTLAFPSCVLLLIATSMPFAGRAQAQAAYIPTEMEDQADTLRDAPASDGAAAGKSADLVIAPLPVSNPALGTGAALAGVLYYNPNDAPQPWVTGVAAGYTSTDSWGGGLFHQMSLDDDRFRISGLAGYGDAKLKFYGIGPQAGAAGISVNLRDRGLKAYIDGQVRLFDHGLLSRLHLGVRVSYLRIRSSISIPTPDHPELELPGVELRSNVNAIGPSFTFDSRDHPFNPRKGVLVTGTWMFGAGFLGSDFQHRKLEILSTAYFPVARQTVLAVRRALCAVKGKAPFYDLCLFGQHADLRGYEAGRYRDRASWVLQGEVRQKISRRFGVVGFAGVGGIAPSAGDIWKHSHVLASGGAGLRYLASESNNVNLRFDVAWGKDGSAIYFGIGEAF</sequence>
<protein>
    <submittedName>
        <fullName evidence="5">BamA/TamA family outer membrane protein</fullName>
    </submittedName>
</protein>
<comment type="caution">
    <text evidence="5">The sequence shown here is derived from an EMBL/GenBank/DDBJ whole genome shotgun (WGS) entry which is preliminary data.</text>
</comment>
<dbReference type="Gene3D" id="2.40.160.50">
    <property type="entry name" value="membrane protein fhac: a member of the omp85/tpsb transporter family"/>
    <property type="match status" value="1"/>
</dbReference>
<feature type="domain" description="Bacterial surface antigen (D15)" evidence="4">
    <location>
        <begin position="205"/>
        <end position="392"/>
    </location>
</feature>
<dbReference type="Pfam" id="PF01103">
    <property type="entry name" value="Omp85"/>
    <property type="match status" value="1"/>
</dbReference>
<dbReference type="Proteomes" id="UP001162880">
    <property type="component" value="Unassembled WGS sequence"/>
</dbReference>
<evidence type="ECO:0000256" key="2">
    <source>
        <dbReference type="ARBA" id="ARBA00023136"/>
    </source>
</evidence>
<keyword evidence="6" id="KW-1185">Reference proteome</keyword>
<feature type="chain" id="PRO_5045995079" evidence="3">
    <location>
        <begin position="27"/>
        <end position="392"/>
    </location>
</feature>
<dbReference type="InterPro" id="IPR000184">
    <property type="entry name" value="Bac_surfAg_D15"/>
</dbReference>
<gene>
    <name evidence="5" type="ORF">MTR64_07390</name>
</gene>
<organism evidence="5 6">
    <name type="scientific">Novosphingobium album</name>
    <name type="common">ex Hu et al. 2023</name>
    <dbReference type="NCBI Taxonomy" id="2930093"/>
    <lineage>
        <taxon>Bacteria</taxon>
        <taxon>Pseudomonadati</taxon>
        <taxon>Pseudomonadota</taxon>
        <taxon>Alphaproteobacteria</taxon>
        <taxon>Sphingomonadales</taxon>
        <taxon>Sphingomonadaceae</taxon>
        <taxon>Novosphingobium</taxon>
    </lineage>
</organism>
<evidence type="ECO:0000256" key="1">
    <source>
        <dbReference type="ARBA" id="ARBA00004370"/>
    </source>
</evidence>
<keyword evidence="2" id="KW-0472">Membrane</keyword>
<accession>A0ABT0B0G5</accession>
<evidence type="ECO:0000313" key="5">
    <source>
        <dbReference type="EMBL" id="MCJ2178383.1"/>
    </source>
</evidence>
<reference evidence="5" key="1">
    <citation type="submission" date="2022-03" db="EMBL/GenBank/DDBJ databases">
        <title>Identification of a novel bacterium isolated from mangrove sediments.</title>
        <authorList>
            <person name="Pan X."/>
        </authorList>
    </citation>
    <scope>NUCLEOTIDE SEQUENCE</scope>
    <source>
        <strain evidence="5">B2580</strain>
    </source>
</reference>
<evidence type="ECO:0000256" key="3">
    <source>
        <dbReference type="SAM" id="SignalP"/>
    </source>
</evidence>
<keyword evidence="3" id="KW-0732">Signal</keyword>